<dbReference type="Pfam" id="PF02133">
    <property type="entry name" value="Transp_cyt_pur"/>
    <property type="match status" value="1"/>
</dbReference>
<feature type="transmembrane region" description="Helical" evidence="6">
    <location>
        <begin position="217"/>
        <end position="236"/>
    </location>
</feature>
<evidence type="ECO:0000256" key="4">
    <source>
        <dbReference type="ARBA" id="ARBA00022989"/>
    </source>
</evidence>
<keyword evidence="4 6" id="KW-1133">Transmembrane helix</keyword>
<feature type="transmembrane region" description="Helical" evidence="6">
    <location>
        <begin position="34"/>
        <end position="58"/>
    </location>
</feature>
<dbReference type="AlphaFoldDB" id="A0A7W4VWJ2"/>
<feature type="transmembrane region" description="Helical" evidence="6">
    <location>
        <begin position="108"/>
        <end position="133"/>
    </location>
</feature>
<evidence type="ECO:0000256" key="5">
    <source>
        <dbReference type="ARBA" id="ARBA00023136"/>
    </source>
</evidence>
<dbReference type="RefSeq" id="WP_183593022.1">
    <property type="nucleotide sequence ID" value="NZ_JACHWR010000002.1"/>
</dbReference>
<evidence type="ECO:0000256" key="1">
    <source>
        <dbReference type="ARBA" id="ARBA00004141"/>
    </source>
</evidence>
<dbReference type="GO" id="GO:0005886">
    <property type="term" value="C:plasma membrane"/>
    <property type="evidence" value="ECO:0007669"/>
    <property type="project" value="TreeGrafter"/>
</dbReference>
<evidence type="ECO:0000313" key="7">
    <source>
        <dbReference type="EMBL" id="MBB3043136.1"/>
    </source>
</evidence>
<sequence length="478" mass="50443">MTAPQATSHAADAGATESDLPLLRSERIWSFRRFSGMNVTLAIATWAFLQGGAVALYVGAKGAIASIVIGYGIAVLLVALAPCVPTAKYGVEMYTGLRSVFGVVGAKVVMIVMTVLVMAAWTALLAIMVGHALANVMDEIVDSSFATSGVAISVAALLAVVLAWVLLVGGPQRVGKVGNIAAPVMVVITLGMLVLIFDRASWSEIASAAPLYPMEDQHLAFMLSIELNVAGGLAWYPMIGNLARLTDTPRASFWPNAFGLFAASSVAAVVGVFAALALGSDDPTVWMIPLGGAVLGVAVLAFIAFANLTSMVAEAYSGISAITGASDRLRKIAWPVLSALFLVPVVVICLFPESVYNNYGRFLSWVAIVVAPMCGVQVVDYFVLRRARLSLRDLYLPPQQSAYGFWAGWNWVAFVAVGLGALTYVALLHPVNYEPNSGFQYVGASIPALVVAGVVHWLGTLLVVRRTGRGGYATERSR</sequence>
<proteinExistence type="inferred from homology"/>
<feature type="transmembrane region" description="Helical" evidence="6">
    <location>
        <begin position="64"/>
        <end position="87"/>
    </location>
</feature>
<name>A0A7W4VWJ2_9ACTN</name>
<feature type="transmembrane region" description="Helical" evidence="6">
    <location>
        <begin position="332"/>
        <end position="356"/>
    </location>
</feature>
<comment type="subcellular location">
    <subcellularLocation>
        <location evidence="1">Membrane</location>
        <topology evidence="1">Multi-pass membrane protein</topology>
    </subcellularLocation>
</comment>
<dbReference type="PANTHER" id="PTHR30569:SF0">
    <property type="entry name" value="CYTOSINE PERMEASE"/>
    <property type="match status" value="1"/>
</dbReference>
<comment type="similarity">
    <text evidence="2">Belongs to the purine-cytosine permease (2.A.39) family.</text>
</comment>
<comment type="caution">
    <text evidence="7">The sequence shown here is derived from an EMBL/GenBank/DDBJ whole genome shotgun (WGS) entry which is preliminary data.</text>
</comment>
<dbReference type="Proteomes" id="UP000589626">
    <property type="component" value="Unassembled WGS sequence"/>
</dbReference>
<reference evidence="7 8" key="1">
    <citation type="submission" date="2020-08" db="EMBL/GenBank/DDBJ databases">
        <title>Sequencing the genomes of 1000 actinobacteria strains.</title>
        <authorList>
            <person name="Klenk H.-P."/>
        </authorList>
    </citation>
    <scope>NUCLEOTIDE SEQUENCE [LARGE SCALE GENOMIC DNA]</scope>
    <source>
        <strain evidence="7 8">DSM 105498</strain>
    </source>
</reference>
<gene>
    <name evidence="7" type="ORF">FHU40_002954</name>
</gene>
<dbReference type="Gene3D" id="1.10.4160.10">
    <property type="entry name" value="Hydantoin permease"/>
    <property type="match status" value="1"/>
</dbReference>
<dbReference type="InterPro" id="IPR001248">
    <property type="entry name" value="Pur-cyt_permease"/>
</dbReference>
<evidence type="ECO:0000256" key="3">
    <source>
        <dbReference type="ARBA" id="ARBA00022692"/>
    </source>
</evidence>
<keyword evidence="3 6" id="KW-0812">Transmembrane</keyword>
<evidence type="ECO:0000256" key="6">
    <source>
        <dbReference type="SAM" id="Phobius"/>
    </source>
</evidence>
<organism evidence="7 8">
    <name type="scientific">Nocardioides soli</name>
    <dbReference type="NCBI Taxonomy" id="1036020"/>
    <lineage>
        <taxon>Bacteria</taxon>
        <taxon>Bacillati</taxon>
        <taxon>Actinomycetota</taxon>
        <taxon>Actinomycetes</taxon>
        <taxon>Propionibacteriales</taxon>
        <taxon>Nocardioidaceae</taxon>
        <taxon>Nocardioides</taxon>
    </lineage>
</organism>
<feature type="transmembrane region" description="Helical" evidence="6">
    <location>
        <begin position="257"/>
        <end position="279"/>
    </location>
</feature>
<feature type="transmembrane region" description="Helical" evidence="6">
    <location>
        <begin position="285"/>
        <end position="311"/>
    </location>
</feature>
<dbReference type="EMBL" id="JACHWR010000002">
    <property type="protein sequence ID" value="MBB3043136.1"/>
    <property type="molecule type" value="Genomic_DNA"/>
</dbReference>
<feature type="transmembrane region" description="Helical" evidence="6">
    <location>
        <begin position="439"/>
        <end position="464"/>
    </location>
</feature>
<feature type="transmembrane region" description="Helical" evidence="6">
    <location>
        <begin position="405"/>
        <end position="427"/>
    </location>
</feature>
<feature type="transmembrane region" description="Helical" evidence="6">
    <location>
        <begin position="145"/>
        <end position="168"/>
    </location>
</feature>
<protein>
    <submittedName>
        <fullName evidence="7">NCS1 family nucleobase:cation symporter-1</fullName>
    </submittedName>
</protein>
<keyword evidence="8" id="KW-1185">Reference proteome</keyword>
<evidence type="ECO:0000256" key="2">
    <source>
        <dbReference type="ARBA" id="ARBA00008974"/>
    </source>
</evidence>
<dbReference type="PANTHER" id="PTHR30569">
    <property type="entry name" value="CYTOSINE TRANSPORTER CODB"/>
    <property type="match status" value="1"/>
</dbReference>
<dbReference type="InterPro" id="IPR030191">
    <property type="entry name" value="CodB"/>
</dbReference>
<keyword evidence="5 6" id="KW-0472">Membrane</keyword>
<evidence type="ECO:0000313" key="8">
    <source>
        <dbReference type="Proteomes" id="UP000589626"/>
    </source>
</evidence>
<dbReference type="GO" id="GO:0015209">
    <property type="term" value="F:cytosine transmembrane transporter activity"/>
    <property type="evidence" value="ECO:0007669"/>
    <property type="project" value="InterPro"/>
</dbReference>
<feature type="transmembrane region" description="Helical" evidence="6">
    <location>
        <begin position="180"/>
        <end position="197"/>
    </location>
</feature>
<accession>A0A7W4VWJ2</accession>
<feature type="transmembrane region" description="Helical" evidence="6">
    <location>
        <begin position="362"/>
        <end position="384"/>
    </location>
</feature>